<name>A0ABT5U8S6_9GAMM</name>
<evidence type="ECO:0000259" key="3">
    <source>
        <dbReference type="PROSITE" id="PS50914"/>
    </source>
</evidence>
<reference evidence="4 5" key="1">
    <citation type="submission" date="2022-11" db="EMBL/GenBank/DDBJ databases">
        <title>Spartinivicinus poritis sp. nov., isolated from scleractinian coral Porites lutea.</title>
        <authorList>
            <person name="Zhang G."/>
            <person name="Cai L."/>
            <person name="Wei Q."/>
        </authorList>
    </citation>
    <scope>NUCLEOTIDE SEQUENCE [LARGE SCALE GENOMIC DNA]</scope>
    <source>
        <strain evidence="4 5">A2-2</strain>
    </source>
</reference>
<protein>
    <submittedName>
        <fullName evidence="4">BON domain-containing protein</fullName>
    </submittedName>
</protein>
<dbReference type="PANTHER" id="PTHR34606:SF4">
    <property type="entry name" value="OUTER MEMBRANE LIPOPROTEIN DOLP"/>
    <property type="match status" value="1"/>
</dbReference>
<organism evidence="4 5">
    <name type="scientific">Spartinivicinus poritis</name>
    <dbReference type="NCBI Taxonomy" id="2994640"/>
    <lineage>
        <taxon>Bacteria</taxon>
        <taxon>Pseudomonadati</taxon>
        <taxon>Pseudomonadota</taxon>
        <taxon>Gammaproteobacteria</taxon>
        <taxon>Oceanospirillales</taxon>
        <taxon>Zooshikellaceae</taxon>
        <taxon>Spartinivicinus</taxon>
    </lineage>
</organism>
<evidence type="ECO:0000313" key="5">
    <source>
        <dbReference type="Proteomes" id="UP001528823"/>
    </source>
</evidence>
<evidence type="ECO:0000256" key="1">
    <source>
        <dbReference type="ARBA" id="ARBA00022729"/>
    </source>
</evidence>
<evidence type="ECO:0000256" key="2">
    <source>
        <dbReference type="SAM" id="SignalP"/>
    </source>
</evidence>
<gene>
    <name evidence="4" type="ORF">ORQ98_12435</name>
</gene>
<proteinExistence type="predicted"/>
<keyword evidence="5" id="KW-1185">Reference proteome</keyword>
<dbReference type="PROSITE" id="PS50914">
    <property type="entry name" value="BON"/>
    <property type="match status" value="2"/>
</dbReference>
<dbReference type="EMBL" id="JAPMOU010000014">
    <property type="protein sequence ID" value="MDE1462776.1"/>
    <property type="molecule type" value="Genomic_DNA"/>
</dbReference>
<dbReference type="SMART" id="SM00749">
    <property type="entry name" value="BON"/>
    <property type="match status" value="2"/>
</dbReference>
<keyword evidence="1 2" id="KW-0732">Signal</keyword>
<feature type="domain" description="BON" evidence="3">
    <location>
        <begin position="45"/>
        <end position="114"/>
    </location>
</feature>
<sequence length="192" mass="21152">MRASHVICLISLLVFINGCTPILTATHEGPITQNQGKRTLGSIVDDETIETLAQVNLEKVNPEFKNNHVVVTSFNGVVLLTGQVANEALKNQAGQEVRKLQKVKQVYNELEVSSPISYLARSNDSWLTSKIKTKMLANEKVPASRVKVVTENGVVFLMGLVTQQEANEAVNVVRTSYGVQKIVKVFEYIDQG</sequence>
<accession>A0ABT5U8S6</accession>
<comment type="caution">
    <text evidence="4">The sequence shown here is derived from an EMBL/GenBank/DDBJ whole genome shotgun (WGS) entry which is preliminary data.</text>
</comment>
<dbReference type="RefSeq" id="WP_274689127.1">
    <property type="nucleotide sequence ID" value="NZ_JAPMOU010000014.1"/>
</dbReference>
<dbReference type="InterPro" id="IPR014004">
    <property type="entry name" value="Transpt-assoc_nodulatn_dom_bac"/>
</dbReference>
<dbReference type="Pfam" id="PF04972">
    <property type="entry name" value="BON"/>
    <property type="match status" value="2"/>
</dbReference>
<feature type="domain" description="BON" evidence="3">
    <location>
        <begin position="123"/>
        <end position="190"/>
    </location>
</feature>
<evidence type="ECO:0000313" key="4">
    <source>
        <dbReference type="EMBL" id="MDE1462776.1"/>
    </source>
</evidence>
<dbReference type="Gene3D" id="3.40.1520.20">
    <property type="match status" value="1"/>
</dbReference>
<dbReference type="InterPro" id="IPR007055">
    <property type="entry name" value="BON_dom"/>
</dbReference>
<dbReference type="Proteomes" id="UP001528823">
    <property type="component" value="Unassembled WGS sequence"/>
</dbReference>
<feature type="signal peptide" evidence="2">
    <location>
        <begin position="1"/>
        <end position="25"/>
    </location>
</feature>
<dbReference type="PANTHER" id="PTHR34606">
    <property type="entry name" value="BON DOMAIN-CONTAINING PROTEIN"/>
    <property type="match status" value="1"/>
</dbReference>
<feature type="chain" id="PRO_5046783880" evidence="2">
    <location>
        <begin position="26"/>
        <end position="192"/>
    </location>
</feature>
<dbReference type="InterPro" id="IPR051686">
    <property type="entry name" value="Lipoprotein_DolP"/>
</dbReference>